<accession>A0A090X161</accession>
<evidence type="ECO:0000256" key="1">
    <source>
        <dbReference type="ARBA" id="ARBA00004571"/>
    </source>
</evidence>
<feature type="domain" description="TonB-dependent receptor-like beta-barrel" evidence="10">
    <location>
        <begin position="130"/>
        <end position="289"/>
    </location>
</feature>
<dbReference type="EMBL" id="BBNU01000029">
    <property type="protein sequence ID" value="GAL82448.1"/>
    <property type="molecule type" value="Genomic_DNA"/>
</dbReference>
<protein>
    <submittedName>
        <fullName evidence="11">TonB-dependent receptor</fullName>
    </submittedName>
</protein>
<dbReference type="SUPFAM" id="SSF56935">
    <property type="entry name" value="Porins"/>
    <property type="match status" value="1"/>
</dbReference>
<name>A0A090X161_9FLAO</name>
<organism evidence="11 12">
    <name type="scientific">Algibacter lectus</name>
    <dbReference type="NCBI Taxonomy" id="221126"/>
    <lineage>
        <taxon>Bacteria</taxon>
        <taxon>Pseudomonadati</taxon>
        <taxon>Bacteroidota</taxon>
        <taxon>Flavobacteriia</taxon>
        <taxon>Flavobacteriales</taxon>
        <taxon>Flavobacteriaceae</taxon>
        <taxon>Algibacter</taxon>
    </lineage>
</organism>
<evidence type="ECO:0000256" key="7">
    <source>
        <dbReference type="ARBA" id="ARBA00023136"/>
    </source>
</evidence>
<dbReference type="PANTHER" id="PTHR30069">
    <property type="entry name" value="TONB-DEPENDENT OUTER MEMBRANE RECEPTOR"/>
    <property type="match status" value="1"/>
</dbReference>
<dbReference type="GO" id="GO:0015344">
    <property type="term" value="F:siderophore uptake transmembrane transporter activity"/>
    <property type="evidence" value="ECO:0007669"/>
    <property type="project" value="TreeGrafter"/>
</dbReference>
<keyword evidence="7" id="KW-0472">Membrane</keyword>
<dbReference type="PANTHER" id="PTHR30069:SF29">
    <property type="entry name" value="HEMOGLOBIN AND HEMOGLOBIN-HAPTOGLOBIN-BINDING PROTEIN 1-RELATED"/>
    <property type="match status" value="1"/>
</dbReference>
<dbReference type="Proteomes" id="UP000029643">
    <property type="component" value="Unassembled WGS sequence"/>
</dbReference>
<dbReference type="InterPro" id="IPR039426">
    <property type="entry name" value="TonB-dep_rcpt-like"/>
</dbReference>
<comment type="caution">
    <text evidence="11">The sequence shown here is derived from an EMBL/GenBank/DDBJ whole genome shotgun (WGS) entry which is preliminary data.</text>
</comment>
<keyword evidence="9" id="KW-0998">Cell outer membrane</keyword>
<evidence type="ECO:0000256" key="8">
    <source>
        <dbReference type="ARBA" id="ARBA00023170"/>
    </source>
</evidence>
<dbReference type="InterPro" id="IPR000531">
    <property type="entry name" value="Beta-barrel_TonB"/>
</dbReference>
<evidence type="ECO:0000256" key="4">
    <source>
        <dbReference type="ARBA" id="ARBA00022692"/>
    </source>
</evidence>
<keyword evidence="6" id="KW-0798">TonB box</keyword>
<reference evidence="11 12" key="1">
    <citation type="journal article" date="2014" name="Genome Announc.">
        <title>Draft Genome Sequences of Marine Flavobacterium Algibacter lectus Strains SS8 and NR4.</title>
        <authorList>
            <person name="Takatani N."/>
            <person name="Nakanishi M."/>
            <person name="Meirelles P."/>
            <person name="Mino S."/>
            <person name="Suda W."/>
            <person name="Oshima K."/>
            <person name="Hattori M."/>
            <person name="Ohkuma M."/>
            <person name="Hosokawa M."/>
            <person name="Miyashita K."/>
            <person name="Thompson F.L."/>
            <person name="Niwa A."/>
            <person name="Sawabe T."/>
            <person name="Sawabe T."/>
        </authorList>
    </citation>
    <scope>NUCLEOTIDE SEQUENCE [LARGE SCALE GENOMIC DNA]</scope>
    <source>
        <strain evidence="12">JCM19274</strain>
    </source>
</reference>
<dbReference type="GO" id="GO:0009279">
    <property type="term" value="C:cell outer membrane"/>
    <property type="evidence" value="ECO:0007669"/>
    <property type="project" value="UniProtKB-SubCell"/>
</dbReference>
<evidence type="ECO:0000256" key="6">
    <source>
        <dbReference type="ARBA" id="ARBA00023077"/>
    </source>
</evidence>
<evidence type="ECO:0000256" key="5">
    <source>
        <dbReference type="ARBA" id="ARBA00022729"/>
    </source>
</evidence>
<sequence>MPTLDGKIFDRRTDGGEISTSRNLLELTSQNVLNRININYHPWEKGKFTLNLFTAWFRRMGEDPIAAEFYGEDFFANPTRLFKNATGLSYEHSFSQDLTSYTAVKHFWLNADGYAIQNLEFVPNQQEASNFGFLQSLRYRITNSFLLKSSYEYATRLPDEIELFGDFTLVRPNPFLEPEQSHNFNLGFQLSTQKFNWDTNLFYRDTDNVIWLRTSQFYAQYQNLLKSRTLGVDTEIRYRPFNFLDIKANATYQDLRNRSPKNITGAVDDRYFNARLPNIPYFFGNGGKYVITKANS</sequence>
<dbReference type="Gene3D" id="2.40.170.20">
    <property type="entry name" value="TonB-dependent receptor, beta-barrel domain"/>
    <property type="match status" value="1"/>
</dbReference>
<evidence type="ECO:0000256" key="2">
    <source>
        <dbReference type="ARBA" id="ARBA00022448"/>
    </source>
</evidence>
<keyword evidence="8 11" id="KW-0675">Receptor</keyword>
<evidence type="ECO:0000256" key="3">
    <source>
        <dbReference type="ARBA" id="ARBA00022452"/>
    </source>
</evidence>
<keyword evidence="4" id="KW-0812">Transmembrane</keyword>
<dbReference type="InterPro" id="IPR036942">
    <property type="entry name" value="Beta-barrel_TonB_sf"/>
</dbReference>
<comment type="subcellular location">
    <subcellularLocation>
        <location evidence="1">Cell outer membrane</location>
        <topology evidence="1">Multi-pass membrane protein</topology>
    </subcellularLocation>
</comment>
<keyword evidence="3" id="KW-1134">Transmembrane beta strand</keyword>
<evidence type="ECO:0000313" key="11">
    <source>
        <dbReference type="EMBL" id="GAL82448.1"/>
    </source>
</evidence>
<evidence type="ECO:0000313" key="12">
    <source>
        <dbReference type="Proteomes" id="UP000029643"/>
    </source>
</evidence>
<dbReference type="GO" id="GO:0044718">
    <property type="term" value="P:siderophore transmembrane transport"/>
    <property type="evidence" value="ECO:0007669"/>
    <property type="project" value="TreeGrafter"/>
</dbReference>
<keyword evidence="5" id="KW-0732">Signal</keyword>
<evidence type="ECO:0000256" key="9">
    <source>
        <dbReference type="ARBA" id="ARBA00023237"/>
    </source>
</evidence>
<dbReference type="AlphaFoldDB" id="A0A090X161"/>
<proteinExistence type="predicted"/>
<evidence type="ECO:0000259" key="10">
    <source>
        <dbReference type="Pfam" id="PF00593"/>
    </source>
</evidence>
<keyword evidence="2" id="KW-0813">Transport</keyword>
<dbReference type="RefSeq" id="WP_227806547.1">
    <property type="nucleotide sequence ID" value="NZ_BBNU01000029.1"/>
</dbReference>
<gene>
    <name evidence="11" type="ORF">JCM19274_2965</name>
</gene>
<dbReference type="Pfam" id="PF00593">
    <property type="entry name" value="TonB_dep_Rec_b-barrel"/>
    <property type="match status" value="1"/>
</dbReference>